<comment type="caution">
    <text evidence="1">The sequence shown here is derived from an EMBL/GenBank/DDBJ whole genome shotgun (WGS) entry which is preliminary data.</text>
</comment>
<evidence type="ECO:0000313" key="1">
    <source>
        <dbReference type="EMBL" id="RMM13817.1"/>
    </source>
</evidence>
<dbReference type="AlphaFoldDB" id="A0A3M3BM82"/>
<accession>A0A3M3BM82</accession>
<reference evidence="1 2" key="1">
    <citation type="submission" date="2018-08" db="EMBL/GenBank/DDBJ databases">
        <title>Recombination of ecologically and evolutionarily significant loci maintains genetic cohesion in the Pseudomonas syringae species complex.</title>
        <authorList>
            <person name="Dillon M."/>
            <person name="Thakur S."/>
            <person name="Almeida R.N.D."/>
            <person name="Weir B.S."/>
            <person name="Guttman D.S."/>
        </authorList>
    </citation>
    <scope>NUCLEOTIDE SEQUENCE [LARGE SCALE GENOMIC DNA]</scope>
    <source>
        <strain evidence="1 2">ICMP 4086</strain>
    </source>
</reference>
<dbReference type="Proteomes" id="UP000278587">
    <property type="component" value="Unassembled WGS sequence"/>
</dbReference>
<sequence>MNSHAGEMTMPQSTITQTAIVFGSWKIRHQEPFGSDDYRLYAVATDMALLGELTAVADLRGRHRVLARWNADGAMLLEASHGALGDERCDNLSGAAIPLAIIRLQADQVHISHLLNRIDVHRSLFVQPPLEIEQPAVPQNLLIALRNAFERNHLAINNWECRYATSGQTYVESFELTPDCHARMLGEAWFDASFSPEIAPFTSQCGDEFQVWDHQVTAARAEDGGYVWVEHCSRKRKLAVNEPIVQLFRSAPGNLSGTVKHLSLGSPTLEAMAMNIDSSLQALGEYRRYAFSAPCESVDSGNLFAITFETCTPLDSQAGSTTRGEVRFLKCRGAIDPQSINADLRRLMEHLQTFLSLRRQECWPLTDRFAFLHSPSPFIATPESLHS</sequence>
<gene>
    <name evidence="1" type="ORF">ALQ84_05644</name>
</gene>
<dbReference type="EMBL" id="RBOC01000032">
    <property type="protein sequence ID" value="RMM13817.1"/>
    <property type="molecule type" value="Genomic_DNA"/>
</dbReference>
<name>A0A3M3BM82_9PSED</name>
<evidence type="ECO:0000313" key="2">
    <source>
        <dbReference type="Proteomes" id="UP000278587"/>
    </source>
</evidence>
<protein>
    <submittedName>
        <fullName evidence="1">Uncharacterized protein</fullName>
    </submittedName>
</protein>
<organism evidence="1 2">
    <name type="scientific">Pseudomonas caricapapayae</name>
    <dbReference type="NCBI Taxonomy" id="46678"/>
    <lineage>
        <taxon>Bacteria</taxon>
        <taxon>Pseudomonadati</taxon>
        <taxon>Pseudomonadota</taxon>
        <taxon>Gammaproteobacteria</taxon>
        <taxon>Pseudomonadales</taxon>
        <taxon>Pseudomonadaceae</taxon>
        <taxon>Pseudomonas</taxon>
    </lineage>
</organism>
<proteinExistence type="predicted"/>